<name>A0A154PLI8_DUFNO</name>
<organism evidence="1 2">
    <name type="scientific">Dufourea novaeangliae</name>
    <name type="common">Sweat bee</name>
    <dbReference type="NCBI Taxonomy" id="178035"/>
    <lineage>
        <taxon>Eukaryota</taxon>
        <taxon>Metazoa</taxon>
        <taxon>Ecdysozoa</taxon>
        <taxon>Arthropoda</taxon>
        <taxon>Hexapoda</taxon>
        <taxon>Insecta</taxon>
        <taxon>Pterygota</taxon>
        <taxon>Neoptera</taxon>
        <taxon>Endopterygota</taxon>
        <taxon>Hymenoptera</taxon>
        <taxon>Apocrita</taxon>
        <taxon>Aculeata</taxon>
        <taxon>Apoidea</taxon>
        <taxon>Anthophila</taxon>
        <taxon>Halictidae</taxon>
        <taxon>Rophitinae</taxon>
        <taxon>Dufourea</taxon>
    </lineage>
</organism>
<dbReference type="Proteomes" id="UP000076502">
    <property type="component" value="Unassembled WGS sequence"/>
</dbReference>
<keyword evidence="2" id="KW-1185">Reference proteome</keyword>
<accession>A0A154PLI8</accession>
<evidence type="ECO:0000313" key="1">
    <source>
        <dbReference type="EMBL" id="KZC12741.1"/>
    </source>
</evidence>
<dbReference type="AlphaFoldDB" id="A0A154PLI8"/>
<protein>
    <submittedName>
        <fullName evidence="1">Uncharacterized protein</fullName>
    </submittedName>
</protein>
<reference evidence="1 2" key="1">
    <citation type="submission" date="2015-07" db="EMBL/GenBank/DDBJ databases">
        <title>The genome of Dufourea novaeangliae.</title>
        <authorList>
            <person name="Pan H."/>
            <person name="Kapheim K."/>
        </authorList>
    </citation>
    <scope>NUCLEOTIDE SEQUENCE [LARGE SCALE GENOMIC DNA]</scope>
    <source>
        <strain evidence="1">0120121106</strain>
        <tissue evidence="1">Whole body</tissue>
    </source>
</reference>
<proteinExistence type="predicted"/>
<sequence length="56" mass="6535">MVNGDTEGDNIGKLVLYLKIPFLEAHTWLGTIYVHFYALCYQRVDIYQLFTNIGCY</sequence>
<gene>
    <name evidence="1" type="ORF">WN55_05341</name>
</gene>
<evidence type="ECO:0000313" key="2">
    <source>
        <dbReference type="Proteomes" id="UP000076502"/>
    </source>
</evidence>
<dbReference type="EMBL" id="KQ434972">
    <property type="protein sequence ID" value="KZC12741.1"/>
    <property type="molecule type" value="Genomic_DNA"/>
</dbReference>